<feature type="non-terminal residue" evidence="4">
    <location>
        <position position="127"/>
    </location>
</feature>
<evidence type="ECO:0000256" key="1">
    <source>
        <dbReference type="PROSITE-ProRule" id="PRU01005"/>
    </source>
</evidence>
<sequence>NRRRHLRRKWMYRPKEQRQNEDTHPHKDNYIIDTDGRRCVDRHSECAQWAIKCHISSAVTLSCPMTCGKCGLDLVADEVQKEETTKRNTNKQNKLGNEEKANIQKKSKGDEVTTNERKSKREQRQLD</sequence>
<gene>
    <name evidence="4" type="primary">ORF48536</name>
</gene>
<proteinExistence type="predicted"/>
<organism evidence="4">
    <name type="scientific">Arion vulgaris</name>
    <dbReference type="NCBI Taxonomy" id="1028688"/>
    <lineage>
        <taxon>Eukaryota</taxon>
        <taxon>Metazoa</taxon>
        <taxon>Spiralia</taxon>
        <taxon>Lophotrochozoa</taxon>
        <taxon>Mollusca</taxon>
        <taxon>Gastropoda</taxon>
        <taxon>Heterobranchia</taxon>
        <taxon>Euthyneura</taxon>
        <taxon>Panpulmonata</taxon>
        <taxon>Eupulmonata</taxon>
        <taxon>Stylommatophora</taxon>
        <taxon>Helicina</taxon>
        <taxon>Arionoidea</taxon>
        <taxon>Arionidae</taxon>
        <taxon>Arion</taxon>
    </lineage>
</organism>
<dbReference type="InterPro" id="IPR003582">
    <property type="entry name" value="ShKT_dom"/>
</dbReference>
<comment type="caution">
    <text evidence="1">Lacks conserved residue(s) required for the propagation of feature annotation.</text>
</comment>
<dbReference type="SMART" id="SM00254">
    <property type="entry name" value="ShKT"/>
    <property type="match status" value="1"/>
</dbReference>
<protein>
    <recommendedName>
        <fullName evidence="3">ShKT domain-containing protein</fullName>
    </recommendedName>
</protein>
<evidence type="ECO:0000313" key="4">
    <source>
        <dbReference type="EMBL" id="CEK63510.1"/>
    </source>
</evidence>
<dbReference type="EMBL" id="HACG01016645">
    <property type="protein sequence ID" value="CEK63510.1"/>
    <property type="molecule type" value="Transcribed_RNA"/>
</dbReference>
<dbReference type="PROSITE" id="PS51670">
    <property type="entry name" value="SHKT"/>
    <property type="match status" value="1"/>
</dbReference>
<dbReference type="AlphaFoldDB" id="A0A0B6Z748"/>
<evidence type="ECO:0000259" key="3">
    <source>
        <dbReference type="PROSITE" id="PS51670"/>
    </source>
</evidence>
<dbReference type="Pfam" id="PF01549">
    <property type="entry name" value="ShK"/>
    <property type="match status" value="1"/>
</dbReference>
<feature type="domain" description="ShKT" evidence="3">
    <location>
        <begin position="39"/>
        <end position="70"/>
    </location>
</feature>
<feature type="region of interest" description="Disordered" evidence="2">
    <location>
        <begin position="81"/>
        <end position="127"/>
    </location>
</feature>
<feature type="compositionally biased region" description="Basic and acidic residues" evidence="2">
    <location>
        <begin position="96"/>
        <end position="127"/>
    </location>
</feature>
<name>A0A0B6Z748_9EUPU</name>
<accession>A0A0B6Z748</accession>
<reference evidence="4" key="1">
    <citation type="submission" date="2014-12" db="EMBL/GenBank/DDBJ databases">
        <title>Insight into the proteome of Arion vulgaris.</title>
        <authorList>
            <person name="Aradska J."/>
            <person name="Bulat T."/>
            <person name="Smidak R."/>
            <person name="Sarate P."/>
            <person name="Gangsoo J."/>
            <person name="Sialana F."/>
            <person name="Bilban M."/>
            <person name="Lubec G."/>
        </authorList>
    </citation>
    <scope>NUCLEOTIDE SEQUENCE</scope>
    <source>
        <tissue evidence="4">Skin</tissue>
    </source>
</reference>
<evidence type="ECO:0000256" key="2">
    <source>
        <dbReference type="SAM" id="MobiDB-lite"/>
    </source>
</evidence>
<feature type="non-terminal residue" evidence="4">
    <location>
        <position position="1"/>
    </location>
</feature>